<dbReference type="RefSeq" id="WP_145744137.1">
    <property type="nucleotide sequence ID" value="NZ_VIWX01000006.1"/>
</dbReference>
<keyword evidence="4" id="KW-1185">Reference proteome</keyword>
<organism evidence="3 4">
    <name type="scientific">Saccharopolyspora dendranthemae</name>
    <dbReference type="NCBI Taxonomy" id="1181886"/>
    <lineage>
        <taxon>Bacteria</taxon>
        <taxon>Bacillati</taxon>
        <taxon>Actinomycetota</taxon>
        <taxon>Actinomycetes</taxon>
        <taxon>Pseudonocardiales</taxon>
        <taxon>Pseudonocardiaceae</taxon>
        <taxon>Saccharopolyspora</taxon>
    </lineage>
</organism>
<evidence type="ECO:0000256" key="1">
    <source>
        <dbReference type="SAM" id="MobiDB-lite"/>
    </source>
</evidence>
<reference evidence="3 4" key="1">
    <citation type="submission" date="2019-06" db="EMBL/GenBank/DDBJ databases">
        <title>Sequencing the genomes of 1000 actinobacteria strains.</title>
        <authorList>
            <person name="Klenk H.-P."/>
        </authorList>
    </citation>
    <scope>NUCLEOTIDE SEQUENCE [LARGE SCALE GENOMIC DNA]</scope>
    <source>
        <strain evidence="3 4">DSM 46699</strain>
    </source>
</reference>
<evidence type="ECO:0008006" key="5">
    <source>
        <dbReference type="Google" id="ProtNLM"/>
    </source>
</evidence>
<sequence length="459" mass="50475">MNGRRRTSLAAILAIPILLPAVAVAQQQPSADDFVLEKQEAAGTPAPVEELERALPRQGVQDLLAEGNRRAEPGCEPTNPEMSETPSRSYCFAEGDNDTYDWYPQGITTVSDAQRDELWGSKQAILVSWYDKAKGDGNPGDEGIEKGARVSFLDPETNQYQHVLLVYPFEGKNGASYEAVTNPQKNSPDHPPKSTHAGGIVWYGNYLYMADTHRGIRVFDMRHILDLKAAGDEGDISDERKVGFDGDKYYGYGYRYVLPQVATWQQPGFDAEDPEGGCAADAPPVYSYLSLDRSTVPDRLISGEFCGKGKYSGRVATWSMNGENGTPAADGRTWRADEVHELPKDLVPGDPEEGTKEKDAGLVQGVTAYGDKWFISRLSGGGRHSNGHLITMSVRDGEMVNEGCRKVAAGVQNLSYWRGRDELWSLAEHPDDGDTEQKERRVLYALPPVPEGDQTSCHN</sequence>
<evidence type="ECO:0000313" key="3">
    <source>
        <dbReference type="EMBL" id="TWF92872.1"/>
    </source>
</evidence>
<evidence type="ECO:0000256" key="2">
    <source>
        <dbReference type="SAM" id="SignalP"/>
    </source>
</evidence>
<evidence type="ECO:0000313" key="4">
    <source>
        <dbReference type="Proteomes" id="UP000316184"/>
    </source>
</evidence>
<feature type="chain" id="PRO_5022081996" description="Secreted protein" evidence="2">
    <location>
        <begin position="26"/>
        <end position="459"/>
    </location>
</feature>
<dbReference type="EMBL" id="VIWX01000006">
    <property type="protein sequence ID" value="TWF92872.1"/>
    <property type="molecule type" value="Genomic_DNA"/>
</dbReference>
<dbReference type="Proteomes" id="UP000316184">
    <property type="component" value="Unassembled WGS sequence"/>
</dbReference>
<gene>
    <name evidence="3" type="ORF">FHU35_16154</name>
</gene>
<feature type="signal peptide" evidence="2">
    <location>
        <begin position="1"/>
        <end position="25"/>
    </location>
</feature>
<accession>A0A561U0J0</accession>
<protein>
    <recommendedName>
        <fullName evidence="5">Secreted protein</fullName>
    </recommendedName>
</protein>
<comment type="caution">
    <text evidence="3">The sequence shown here is derived from an EMBL/GenBank/DDBJ whole genome shotgun (WGS) entry which is preliminary data.</text>
</comment>
<keyword evidence="2" id="KW-0732">Signal</keyword>
<dbReference type="OrthoDB" id="618894at2"/>
<proteinExistence type="predicted"/>
<dbReference type="AlphaFoldDB" id="A0A561U0J0"/>
<feature type="region of interest" description="Disordered" evidence="1">
    <location>
        <begin position="67"/>
        <end position="87"/>
    </location>
</feature>
<name>A0A561U0J0_9PSEU</name>